<evidence type="ECO:0000313" key="2">
    <source>
        <dbReference type="Proteomes" id="UP000461595"/>
    </source>
</evidence>
<dbReference type="InterPro" id="IPR036388">
    <property type="entry name" value="WH-like_DNA-bd_sf"/>
</dbReference>
<dbReference type="AlphaFoldDB" id="A0A7X3G8X9"/>
<dbReference type="Gene3D" id="1.10.10.10">
    <property type="entry name" value="Winged helix-like DNA-binding domain superfamily/Winged helix DNA-binding domain"/>
    <property type="match status" value="1"/>
</dbReference>
<gene>
    <name evidence="1" type="ORF">E5983_05930</name>
</gene>
<name>A0A7X3G8X9_9STRE</name>
<comment type="caution">
    <text evidence="1">The sequence shown here is derived from an EMBL/GenBank/DDBJ whole genome shotgun (WGS) entry which is preliminary data.</text>
</comment>
<protein>
    <submittedName>
        <fullName evidence="1">HTH domain-containing protein</fullName>
    </submittedName>
</protein>
<reference evidence="1 2" key="1">
    <citation type="submission" date="2019-12" db="EMBL/GenBank/DDBJ databases">
        <title>Microbes associate with the intestines of laboratory mice.</title>
        <authorList>
            <person name="Navarre W."/>
            <person name="Wong E."/>
        </authorList>
    </citation>
    <scope>NUCLEOTIDE SEQUENCE [LARGE SCALE GENOMIC DNA]</scope>
    <source>
        <strain evidence="1 2">NM51_B2-22</strain>
    </source>
</reference>
<proteinExistence type="predicted"/>
<evidence type="ECO:0000313" key="1">
    <source>
        <dbReference type="EMBL" id="MVX59180.1"/>
    </source>
</evidence>
<dbReference type="OrthoDB" id="2221635at2"/>
<dbReference type="Proteomes" id="UP000461595">
    <property type="component" value="Unassembled WGS sequence"/>
</dbReference>
<sequence length="118" mass="13318">MTDLEVRLLRLIPVGSERPINGKEIAKLLGIGERTVRDIISRLIVRYGVPIVANRGINSGHYIPANDSERLEGIRELNSQYQAEGKRLGTLISADLKQHEKILAELERKEQDHESIEP</sequence>
<organism evidence="1 2">
    <name type="scientific">Streptococcus danieliae</name>
    <dbReference type="NCBI Taxonomy" id="747656"/>
    <lineage>
        <taxon>Bacteria</taxon>
        <taxon>Bacillati</taxon>
        <taxon>Bacillota</taxon>
        <taxon>Bacilli</taxon>
        <taxon>Lactobacillales</taxon>
        <taxon>Streptococcaceae</taxon>
        <taxon>Streptococcus</taxon>
    </lineage>
</organism>
<dbReference type="EMBL" id="WSRS01000047">
    <property type="protein sequence ID" value="MVX59180.1"/>
    <property type="molecule type" value="Genomic_DNA"/>
</dbReference>
<accession>A0A7X3G8X9</accession>
<dbReference type="RefSeq" id="WP_160332966.1">
    <property type="nucleotide sequence ID" value="NZ_WSRS01000047.1"/>
</dbReference>